<evidence type="ECO:0000313" key="8">
    <source>
        <dbReference type="EMBL" id="TGK92717.1"/>
    </source>
</evidence>
<dbReference type="PANTHER" id="PTHR18895:SF74">
    <property type="entry name" value="MTRF1L RELEASE FACTOR GLUTAMINE METHYLTRANSFERASE"/>
    <property type="match status" value="1"/>
</dbReference>
<comment type="caution">
    <text evidence="8">The sequence shown here is derived from an EMBL/GenBank/DDBJ whole genome shotgun (WGS) entry which is preliminary data.</text>
</comment>
<dbReference type="NCBIfam" id="TIGR03534">
    <property type="entry name" value="RF_mod_PrmC"/>
    <property type="match status" value="1"/>
</dbReference>
<protein>
    <recommendedName>
        <fullName evidence="5">Release factor glutamine methyltransferase</fullName>
        <shortName evidence="5">RF MTase</shortName>
        <ecNumber evidence="5">2.1.1.297</ecNumber>
    </recommendedName>
    <alternativeName>
        <fullName evidence="5">N5-glutamine methyltransferase PrmC</fullName>
    </alternativeName>
    <alternativeName>
        <fullName evidence="5">Protein-(glutamine-N5) MTase PrmC</fullName>
    </alternativeName>
    <alternativeName>
        <fullName evidence="5">Protein-glutamine N-methyltransferase PrmC</fullName>
    </alternativeName>
</protein>
<comment type="function">
    <text evidence="5">Methylates the class 1 translation termination release factors RF1/PrfA and RF2/PrfB on the glutamine residue of the universally conserved GGQ motif.</text>
</comment>
<evidence type="ECO:0000259" key="6">
    <source>
        <dbReference type="Pfam" id="PF05175"/>
    </source>
</evidence>
<dbReference type="InterPro" id="IPR029063">
    <property type="entry name" value="SAM-dependent_MTases_sf"/>
</dbReference>
<keyword evidence="2 5" id="KW-0808">Transferase</keyword>
<evidence type="ECO:0000256" key="5">
    <source>
        <dbReference type="HAMAP-Rule" id="MF_02126"/>
    </source>
</evidence>
<reference evidence="8" key="1">
    <citation type="journal article" date="2019" name="PLoS Negl. Trop. Dis.">
        <title>Revisiting the worldwide diversity of Leptospira species in the environment.</title>
        <authorList>
            <person name="Vincent A.T."/>
            <person name="Schiettekatte O."/>
            <person name="Bourhy P."/>
            <person name="Veyrier F.J."/>
            <person name="Picardeau M."/>
        </authorList>
    </citation>
    <scope>NUCLEOTIDE SEQUENCE [LARGE SCALE GENOMIC DNA]</scope>
    <source>
        <strain evidence="8">201800277</strain>
    </source>
</reference>
<gene>
    <name evidence="5 8" type="primary">prmC</name>
    <name evidence="8" type="ORF">EHQ30_12775</name>
</gene>
<evidence type="ECO:0000259" key="7">
    <source>
        <dbReference type="Pfam" id="PF17827"/>
    </source>
</evidence>
<dbReference type="EC" id="2.1.1.297" evidence="5"/>
<evidence type="ECO:0000256" key="4">
    <source>
        <dbReference type="ARBA" id="ARBA00048391"/>
    </source>
</evidence>
<feature type="binding site" evidence="5">
    <location>
        <position position="200"/>
    </location>
    <ligand>
        <name>S-adenosyl-L-methionine</name>
        <dbReference type="ChEBI" id="CHEBI:59789"/>
    </ligand>
</feature>
<organism evidence="8 9">
    <name type="scientific">Leptospira brenneri</name>
    <dbReference type="NCBI Taxonomy" id="2023182"/>
    <lineage>
        <taxon>Bacteria</taxon>
        <taxon>Pseudomonadati</taxon>
        <taxon>Spirochaetota</taxon>
        <taxon>Spirochaetia</taxon>
        <taxon>Leptospirales</taxon>
        <taxon>Leptospiraceae</taxon>
        <taxon>Leptospira</taxon>
    </lineage>
</organism>
<dbReference type="SUPFAM" id="SSF53335">
    <property type="entry name" value="S-adenosyl-L-methionine-dependent methyltransferases"/>
    <property type="match status" value="1"/>
</dbReference>
<dbReference type="NCBIfam" id="TIGR00536">
    <property type="entry name" value="hemK_fam"/>
    <property type="match status" value="1"/>
</dbReference>
<keyword evidence="9" id="KW-1185">Reference proteome</keyword>
<evidence type="ECO:0000313" key="9">
    <source>
        <dbReference type="Proteomes" id="UP000297891"/>
    </source>
</evidence>
<dbReference type="GO" id="GO:0003676">
    <property type="term" value="F:nucleic acid binding"/>
    <property type="evidence" value="ECO:0007669"/>
    <property type="project" value="InterPro"/>
</dbReference>
<feature type="domain" description="Release factor glutamine methyltransferase N-terminal" evidence="7">
    <location>
        <begin position="12"/>
        <end position="80"/>
    </location>
</feature>
<dbReference type="InterPro" id="IPR007848">
    <property type="entry name" value="Small_mtfrase_dom"/>
</dbReference>
<dbReference type="InterPro" id="IPR050320">
    <property type="entry name" value="N5-glutamine_MTase"/>
</dbReference>
<dbReference type="AlphaFoldDB" id="A0A5F1Z655"/>
<dbReference type="RefSeq" id="WP_135677016.1">
    <property type="nucleotide sequence ID" value="NZ_RQFP01000009.1"/>
</dbReference>
<keyword evidence="3 5" id="KW-0949">S-adenosyl-L-methionine</keyword>
<dbReference type="Pfam" id="PF17827">
    <property type="entry name" value="PrmC_N"/>
    <property type="match status" value="1"/>
</dbReference>
<name>A0A5F1Z655_9LEPT</name>
<dbReference type="CDD" id="cd02440">
    <property type="entry name" value="AdoMet_MTases"/>
    <property type="match status" value="1"/>
</dbReference>
<dbReference type="Gene3D" id="1.10.8.10">
    <property type="entry name" value="DNA helicase RuvA subunit, C-terminal domain"/>
    <property type="match status" value="1"/>
</dbReference>
<comment type="catalytic activity">
    <reaction evidence="4 5">
        <text>L-glutaminyl-[peptide chain release factor] + S-adenosyl-L-methionine = N(5)-methyl-L-glutaminyl-[peptide chain release factor] + S-adenosyl-L-homocysteine + H(+)</text>
        <dbReference type="Rhea" id="RHEA:42896"/>
        <dbReference type="Rhea" id="RHEA-COMP:10271"/>
        <dbReference type="Rhea" id="RHEA-COMP:10272"/>
        <dbReference type="ChEBI" id="CHEBI:15378"/>
        <dbReference type="ChEBI" id="CHEBI:30011"/>
        <dbReference type="ChEBI" id="CHEBI:57856"/>
        <dbReference type="ChEBI" id="CHEBI:59789"/>
        <dbReference type="ChEBI" id="CHEBI:61891"/>
        <dbReference type="EC" id="2.1.1.297"/>
    </reaction>
</comment>
<comment type="similarity">
    <text evidence="5">Belongs to the protein N5-glutamine methyltransferase family. PrmC subfamily.</text>
</comment>
<accession>A0A5F1Z655</accession>
<feature type="domain" description="Methyltransferase small" evidence="6">
    <location>
        <begin position="121"/>
        <end position="208"/>
    </location>
</feature>
<dbReference type="EMBL" id="RQFP01000009">
    <property type="protein sequence ID" value="TGK92717.1"/>
    <property type="molecule type" value="Genomic_DNA"/>
</dbReference>
<keyword evidence="1 5" id="KW-0489">Methyltransferase</keyword>
<dbReference type="InterPro" id="IPR004556">
    <property type="entry name" value="HemK-like"/>
</dbReference>
<evidence type="ECO:0000256" key="1">
    <source>
        <dbReference type="ARBA" id="ARBA00022603"/>
    </source>
</evidence>
<feature type="binding site" evidence="5">
    <location>
        <position position="155"/>
    </location>
    <ligand>
        <name>S-adenosyl-L-methionine</name>
        <dbReference type="ChEBI" id="CHEBI:59789"/>
    </ligand>
</feature>
<evidence type="ECO:0000256" key="2">
    <source>
        <dbReference type="ARBA" id="ARBA00022679"/>
    </source>
</evidence>
<dbReference type="InterPro" id="IPR019874">
    <property type="entry name" value="RF_methyltr_PrmC"/>
</dbReference>
<dbReference type="InterPro" id="IPR040758">
    <property type="entry name" value="PrmC_N"/>
</dbReference>
<dbReference type="PANTHER" id="PTHR18895">
    <property type="entry name" value="HEMK METHYLTRANSFERASE"/>
    <property type="match status" value="1"/>
</dbReference>
<dbReference type="Proteomes" id="UP000297891">
    <property type="component" value="Unassembled WGS sequence"/>
</dbReference>
<dbReference type="GO" id="GO:0102559">
    <property type="term" value="F:peptide chain release factor N(5)-glutamine methyltransferase activity"/>
    <property type="evidence" value="ECO:0007669"/>
    <property type="project" value="UniProtKB-EC"/>
</dbReference>
<dbReference type="Pfam" id="PF05175">
    <property type="entry name" value="MTS"/>
    <property type="match status" value="1"/>
</dbReference>
<dbReference type="HAMAP" id="MF_02126">
    <property type="entry name" value="RF_methyltr_PrmC"/>
    <property type="match status" value="1"/>
</dbReference>
<proteinExistence type="inferred from homology"/>
<dbReference type="GO" id="GO:0032259">
    <property type="term" value="P:methylation"/>
    <property type="evidence" value="ECO:0007669"/>
    <property type="project" value="UniProtKB-KW"/>
</dbReference>
<comment type="caution">
    <text evidence="5">Lacks conserved residue(s) required for the propagation of feature annotation.</text>
</comment>
<dbReference type="OrthoDB" id="9800643at2"/>
<dbReference type="PROSITE" id="PS00092">
    <property type="entry name" value="N6_MTASE"/>
    <property type="match status" value="1"/>
</dbReference>
<evidence type="ECO:0000256" key="3">
    <source>
        <dbReference type="ARBA" id="ARBA00022691"/>
    </source>
</evidence>
<feature type="binding site" evidence="5">
    <location>
        <begin position="200"/>
        <end position="203"/>
    </location>
    <ligand>
        <name>substrate</name>
    </ligand>
</feature>
<sequence length="296" mass="34216">MAEQPGTLLYYLKRSTEFLEKKEIPNPRVDAEWILSDLLNLPRIKLYSQFEMPLGQKEIDLYRERIVERSKRKPVAYITGKKGFHKFEYFVSEDVLIPRPETEELVDYLWKRKDNLLATNSAEEGIQIWDLCSGSGCIGLSLTQLLNTSVVVLSDLSEKAIEVSQRNAEKYKLTDKVNFYVSDLDSSLPDDLKFDLVVSNPPYIPESEKPEIMPDVLEYEPHLALFVSDFKEFHKRLLSVVKNRLHPGGKFMMETHPLYMDDVETLATELGFLSSKRILDSSKKERFFFAEAPPLP</sequence>
<dbReference type="InterPro" id="IPR002052">
    <property type="entry name" value="DNA_methylase_N6_adenine_CS"/>
</dbReference>
<dbReference type="Gene3D" id="3.40.50.150">
    <property type="entry name" value="Vaccinia Virus protein VP39"/>
    <property type="match status" value="1"/>
</dbReference>